<protein>
    <recommendedName>
        <fullName evidence="1">Transcription factor TFIIIB component B'' Myb domain-containing protein</fullName>
    </recommendedName>
</protein>
<dbReference type="InterPro" id="IPR039467">
    <property type="entry name" value="TFIIIB_B''_Myb"/>
</dbReference>
<dbReference type="PANTHER" id="PTHR22929:SF0">
    <property type="entry name" value="TRANSCRIPTION FACTOR TFIIIB COMPONENT B'' HOMOLOG"/>
    <property type="match status" value="1"/>
</dbReference>
<dbReference type="EMBL" id="JAHBMH010000044">
    <property type="protein sequence ID" value="KAK1936166.1"/>
    <property type="molecule type" value="Genomic_DNA"/>
</dbReference>
<feature type="domain" description="Transcription factor TFIIIB component B'' Myb" evidence="1">
    <location>
        <begin position="89"/>
        <end position="171"/>
    </location>
</feature>
<dbReference type="GO" id="GO:0001156">
    <property type="term" value="F:TFIIIC-class transcription factor complex binding"/>
    <property type="evidence" value="ECO:0007669"/>
    <property type="project" value="TreeGrafter"/>
</dbReference>
<comment type="caution">
    <text evidence="2">The sequence shown here is derived from an EMBL/GenBank/DDBJ whole genome shotgun (WGS) entry which is preliminary data.</text>
</comment>
<accession>A0AAD9GDB1</accession>
<name>A0AAD9GDB1_BABDI</name>
<reference evidence="2" key="2">
    <citation type="submission" date="2021-05" db="EMBL/GenBank/DDBJ databases">
        <authorList>
            <person name="Pain A."/>
        </authorList>
    </citation>
    <scope>NUCLEOTIDE SEQUENCE</scope>
    <source>
        <strain evidence="2">1802A</strain>
    </source>
</reference>
<evidence type="ECO:0000313" key="2">
    <source>
        <dbReference type="EMBL" id="KAK1936166.1"/>
    </source>
</evidence>
<dbReference type="InterPro" id="IPR009057">
    <property type="entry name" value="Homeodomain-like_sf"/>
</dbReference>
<keyword evidence="3" id="KW-1185">Reference proteome</keyword>
<gene>
    <name evidence="2" type="ORF">X943_001807</name>
</gene>
<proteinExistence type="predicted"/>
<dbReference type="PANTHER" id="PTHR22929">
    <property type="entry name" value="RNA POLYMERASE III TRANSCRIPTION INITIATION FACTOR B"/>
    <property type="match status" value="1"/>
</dbReference>
<dbReference type="Pfam" id="PF15963">
    <property type="entry name" value="Myb_DNA-bind_7"/>
    <property type="match status" value="1"/>
</dbReference>
<dbReference type="Proteomes" id="UP001195914">
    <property type="component" value="Unassembled WGS sequence"/>
</dbReference>
<dbReference type="GO" id="GO:0000126">
    <property type="term" value="C:transcription factor TFIIIB complex"/>
    <property type="evidence" value="ECO:0007669"/>
    <property type="project" value="TreeGrafter"/>
</dbReference>
<sequence length="236" mass="26853">MEPAVERGSGKQRKVQTTRAADETVWGIVQRLGRSQDPFERPVAVEPAQNASNVDLSFFGADVQCLLGTRHHVVGNAFNKRGQYASAYKRTKGVKWSAQDTERFYEALGNFGSDLLMIRSMLPEFTDRQIYDKFKLEEKRNPEKLQHAIRARTKIPVEKFEKRHGKIDTSQHYDPNKDPVLLQKRNQKITQLALKTQMECNQTSAPIGALEPMKPDETEGSTDIEVQGSNIMDLFM</sequence>
<evidence type="ECO:0000313" key="3">
    <source>
        <dbReference type="Proteomes" id="UP001195914"/>
    </source>
</evidence>
<dbReference type="GO" id="GO:0070898">
    <property type="term" value="P:RNA polymerase III preinitiation complex assembly"/>
    <property type="evidence" value="ECO:0007669"/>
    <property type="project" value="TreeGrafter"/>
</dbReference>
<organism evidence="2 3">
    <name type="scientific">Babesia divergens</name>
    <dbReference type="NCBI Taxonomy" id="32595"/>
    <lineage>
        <taxon>Eukaryota</taxon>
        <taxon>Sar</taxon>
        <taxon>Alveolata</taxon>
        <taxon>Apicomplexa</taxon>
        <taxon>Aconoidasida</taxon>
        <taxon>Piroplasmida</taxon>
        <taxon>Babesiidae</taxon>
        <taxon>Babesia</taxon>
    </lineage>
</organism>
<evidence type="ECO:0000259" key="1">
    <source>
        <dbReference type="Pfam" id="PF15963"/>
    </source>
</evidence>
<reference evidence="2" key="1">
    <citation type="journal article" date="2014" name="Nucleic Acids Res.">
        <title>The evolutionary dynamics of variant antigen genes in Babesia reveal a history of genomic innovation underlying host-parasite interaction.</title>
        <authorList>
            <person name="Jackson A.P."/>
            <person name="Otto T.D."/>
            <person name="Darby A."/>
            <person name="Ramaprasad A."/>
            <person name="Xia D."/>
            <person name="Echaide I.E."/>
            <person name="Farber M."/>
            <person name="Gahlot S."/>
            <person name="Gamble J."/>
            <person name="Gupta D."/>
            <person name="Gupta Y."/>
            <person name="Jackson L."/>
            <person name="Malandrin L."/>
            <person name="Malas T.B."/>
            <person name="Moussa E."/>
            <person name="Nair M."/>
            <person name="Reid A.J."/>
            <person name="Sanders M."/>
            <person name="Sharma J."/>
            <person name="Tracey A."/>
            <person name="Quail M.A."/>
            <person name="Weir W."/>
            <person name="Wastling J.M."/>
            <person name="Hall N."/>
            <person name="Willadsen P."/>
            <person name="Lingelbach K."/>
            <person name="Shiels B."/>
            <person name="Tait A."/>
            <person name="Berriman M."/>
            <person name="Allred D.R."/>
            <person name="Pain A."/>
        </authorList>
    </citation>
    <scope>NUCLEOTIDE SEQUENCE</scope>
    <source>
        <strain evidence="2">1802A</strain>
    </source>
</reference>
<dbReference type="AlphaFoldDB" id="A0AAD9GDB1"/>
<dbReference type="SUPFAM" id="SSF46689">
    <property type="entry name" value="Homeodomain-like"/>
    <property type="match status" value="1"/>
</dbReference>